<organism evidence="2 3">
    <name type="scientific">Kribbella lupini</name>
    <dbReference type="NCBI Taxonomy" id="291602"/>
    <lineage>
        <taxon>Bacteria</taxon>
        <taxon>Bacillati</taxon>
        <taxon>Actinomycetota</taxon>
        <taxon>Actinomycetes</taxon>
        <taxon>Propionibacteriales</taxon>
        <taxon>Kribbellaceae</taxon>
        <taxon>Kribbella</taxon>
    </lineage>
</organism>
<dbReference type="InterPro" id="IPR034660">
    <property type="entry name" value="DinB/YfiT-like"/>
</dbReference>
<keyword evidence="3" id="KW-1185">Reference proteome</keyword>
<dbReference type="Gene3D" id="1.20.120.450">
    <property type="entry name" value="dinb family like domain"/>
    <property type="match status" value="1"/>
</dbReference>
<dbReference type="InterPro" id="IPR017517">
    <property type="entry name" value="Maleyloyr_isom"/>
</dbReference>
<comment type="caution">
    <text evidence="2">The sequence shown here is derived from an EMBL/GenBank/DDBJ whole genome shotgun (WGS) entry which is preliminary data.</text>
</comment>
<name>A0ABP4MMK5_9ACTN</name>
<dbReference type="EMBL" id="BAAANC010000003">
    <property type="protein sequence ID" value="GAA1547450.1"/>
    <property type="molecule type" value="Genomic_DNA"/>
</dbReference>
<evidence type="ECO:0000313" key="2">
    <source>
        <dbReference type="EMBL" id="GAA1547450.1"/>
    </source>
</evidence>
<dbReference type="GO" id="GO:0016853">
    <property type="term" value="F:isomerase activity"/>
    <property type="evidence" value="ECO:0007669"/>
    <property type="project" value="UniProtKB-KW"/>
</dbReference>
<reference evidence="3" key="1">
    <citation type="journal article" date="2019" name="Int. J. Syst. Evol. Microbiol.">
        <title>The Global Catalogue of Microorganisms (GCM) 10K type strain sequencing project: providing services to taxonomists for standard genome sequencing and annotation.</title>
        <authorList>
            <consortium name="The Broad Institute Genomics Platform"/>
            <consortium name="The Broad Institute Genome Sequencing Center for Infectious Disease"/>
            <person name="Wu L."/>
            <person name="Ma J."/>
        </authorList>
    </citation>
    <scope>NUCLEOTIDE SEQUENCE [LARGE SCALE GENOMIC DNA]</scope>
    <source>
        <strain evidence="3">JCM 14303</strain>
    </source>
</reference>
<gene>
    <name evidence="2" type="ORF">GCM10009741_58890</name>
</gene>
<evidence type="ECO:0000313" key="3">
    <source>
        <dbReference type="Proteomes" id="UP001500363"/>
    </source>
</evidence>
<dbReference type="Proteomes" id="UP001500363">
    <property type="component" value="Unassembled WGS sequence"/>
</dbReference>
<feature type="domain" description="Mycothiol-dependent maleylpyruvate isomerase metal-binding" evidence="1">
    <location>
        <begin position="13"/>
        <end position="114"/>
    </location>
</feature>
<dbReference type="SUPFAM" id="SSF109854">
    <property type="entry name" value="DinB/YfiT-like putative metalloenzymes"/>
    <property type="match status" value="1"/>
</dbReference>
<dbReference type="InterPro" id="IPR024344">
    <property type="entry name" value="MDMPI_metal-binding"/>
</dbReference>
<accession>A0ABP4MMK5</accession>
<protein>
    <submittedName>
        <fullName evidence="2">Maleylpyruvate isomerase family mycothiol-dependent enzyme</fullName>
    </submittedName>
</protein>
<dbReference type="RefSeq" id="WP_344179933.1">
    <property type="nucleotide sequence ID" value="NZ_BAAANC010000003.1"/>
</dbReference>
<proteinExistence type="predicted"/>
<sequence>MHDHTTVDTWATVHAERAALADDLAGLSDEQWRTTSLCTELTVREVLAHLTAGATLSFPRWFAGVLRHRFDFDAQVLMRLREQLGESPADTLARFRAAADRSTTPFGRRGSAVWALAETVAHAEDIRRPLGIHRSYPTDVLTAVAEYYASTDLVVLAKGRIGGLRLVATDTSFTTGEGAAVSGPTIALVMAMIGRAPYCDDLAGDGVAVLRSRC</sequence>
<keyword evidence="2" id="KW-0413">Isomerase</keyword>
<dbReference type="NCBIfam" id="TIGR03083">
    <property type="entry name" value="maleylpyruvate isomerase family mycothiol-dependent enzyme"/>
    <property type="match status" value="1"/>
</dbReference>
<dbReference type="Pfam" id="PF11716">
    <property type="entry name" value="MDMPI_N"/>
    <property type="match status" value="1"/>
</dbReference>
<evidence type="ECO:0000259" key="1">
    <source>
        <dbReference type="Pfam" id="PF11716"/>
    </source>
</evidence>